<dbReference type="InterPro" id="IPR036264">
    <property type="entry name" value="Bact_exopeptidase_dim_dom"/>
</dbReference>
<dbReference type="InterPro" id="IPR011650">
    <property type="entry name" value="Peptidase_M20_dimer"/>
</dbReference>
<proteinExistence type="predicted"/>
<feature type="domain" description="Peptidase M20 dimerisation" evidence="1">
    <location>
        <begin position="180"/>
        <end position="271"/>
    </location>
</feature>
<dbReference type="Gene3D" id="3.30.70.360">
    <property type="match status" value="1"/>
</dbReference>
<dbReference type="Pfam" id="PF01546">
    <property type="entry name" value="Peptidase_M20"/>
    <property type="match status" value="1"/>
</dbReference>
<name>A0ABW1L4S8_9BACL</name>
<evidence type="ECO:0000259" key="1">
    <source>
        <dbReference type="Pfam" id="PF07687"/>
    </source>
</evidence>
<accession>A0ABW1L4S8</accession>
<reference evidence="3" key="1">
    <citation type="journal article" date="2019" name="Int. J. Syst. Evol. Microbiol.">
        <title>The Global Catalogue of Microorganisms (GCM) 10K type strain sequencing project: providing services to taxonomists for standard genome sequencing and annotation.</title>
        <authorList>
            <consortium name="The Broad Institute Genomics Platform"/>
            <consortium name="The Broad Institute Genome Sequencing Center for Infectious Disease"/>
            <person name="Wu L."/>
            <person name="Ma J."/>
        </authorList>
    </citation>
    <scope>NUCLEOTIDE SEQUENCE [LARGE SCALE GENOMIC DNA]</scope>
    <source>
        <strain evidence="3">CCUG 54527</strain>
    </source>
</reference>
<dbReference type="Gene3D" id="3.40.630.10">
    <property type="entry name" value="Zn peptidases"/>
    <property type="match status" value="1"/>
</dbReference>
<dbReference type="SUPFAM" id="SSF55031">
    <property type="entry name" value="Bacterial exopeptidase dimerisation domain"/>
    <property type="match status" value="1"/>
</dbReference>
<evidence type="ECO:0000313" key="3">
    <source>
        <dbReference type="Proteomes" id="UP001596170"/>
    </source>
</evidence>
<dbReference type="Proteomes" id="UP001596170">
    <property type="component" value="Unassembled WGS sequence"/>
</dbReference>
<dbReference type="EMBL" id="JBHSRI010000002">
    <property type="protein sequence ID" value="MFC6038157.1"/>
    <property type="molecule type" value="Genomic_DNA"/>
</dbReference>
<dbReference type="PANTHER" id="PTHR11014">
    <property type="entry name" value="PEPTIDASE M20 FAMILY MEMBER"/>
    <property type="match status" value="1"/>
</dbReference>
<organism evidence="2 3">
    <name type="scientific">Paenisporosarcina macmurdoensis</name>
    <dbReference type="NCBI Taxonomy" id="212659"/>
    <lineage>
        <taxon>Bacteria</taxon>
        <taxon>Bacillati</taxon>
        <taxon>Bacillota</taxon>
        <taxon>Bacilli</taxon>
        <taxon>Bacillales</taxon>
        <taxon>Caryophanaceae</taxon>
        <taxon>Paenisporosarcina</taxon>
    </lineage>
</organism>
<dbReference type="Pfam" id="PF07687">
    <property type="entry name" value="M20_dimer"/>
    <property type="match status" value="1"/>
</dbReference>
<evidence type="ECO:0000313" key="2">
    <source>
        <dbReference type="EMBL" id="MFC6038157.1"/>
    </source>
</evidence>
<dbReference type="InterPro" id="IPR017439">
    <property type="entry name" value="Amidohydrolase"/>
</dbReference>
<dbReference type="InterPro" id="IPR002933">
    <property type="entry name" value="Peptidase_M20"/>
</dbReference>
<protein>
    <submittedName>
        <fullName evidence="2">N-acetyldiaminopimelate deacetylase</fullName>
    </submittedName>
</protein>
<dbReference type="PANTHER" id="PTHR11014:SF98">
    <property type="entry name" value="N-ACETYLDIAMINOPIMELATE DEACETYLASE"/>
    <property type="match status" value="1"/>
</dbReference>
<dbReference type="RefSeq" id="WP_377732161.1">
    <property type="nucleotide sequence ID" value="NZ_JBHSRI010000002.1"/>
</dbReference>
<comment type="caution">
    <text evidence="2">The sequence shown here is derived from an EMBL/GenBank/DDBJ whole genome shotgun (WGS) entry which is preliminary data.</text>
</comment>
<dbReference type="CDD" id="cd05670">
    <property type="entry name" value="M20_Acy1_YkuR-like"/>
    <property type="match status" value="1"/>
</dbReference>
<keyword evidence="3" id="KW-1185">Reference proteome</keyword>
<sequence>MKTLQQIRRDLHQIPEIGFQEVKTQAYLLEEIESLHQQRLTVVKWKTGIVVHVKGLNPTKTIGWRTDIDGLPIEEQTSLSYESTHQGYMHACGHDIHMTVALGLLRQINQTPINDSMVFLFQPAEEGPGGALPMRQWLKTQHPEFLPDIIFAFHIAPEYPVGTVATRPGLLFANTSELFIDLRGVEGHAAFPHRTKDMSVAAASLLLQLQTIVSRSINPLDSAVVTIGKMTSGTVQNIISGHARLEGTIRTMDAQTMDTVKNRIEALCKATEIAFECQVDIDYGSGYYQVSNTPEMTVDFLKFADQHQATISIECDAAMTGEDFGYFLQEIPGLLFWAGVDSIYGLHNAKLNPDEKVIDYLVPFAESYIRSLSNHDNF</sequence>
<dbReference type="SUPFAM" id="SSF53187">
    <property type="entry name" value="Zn-dependent exopeptidases"/>
    <property type="match status" value="1"/>
</dbReference>
<gene>
    <name evidence="2" type="ORF">ACFPYN_01705</name>
</gene>
<dbReference type="NCBIfam" id="TIGR01891">
    <property type="entry name" value="amidohydrolases"/>
    <property type="match status" value="1"/>
</dbReference>
<dbReference type="PIRSF" id="PIRSF005962">
    <property type="entry name" value="Pept_M20D_amidohydro"/>
    <property type="match status" value="1"/>
</dbReference>